<dbReference type="Gene3D" id="3.40.50.10680">
    <property type="entry name" value="CofD-like domains"/>
    <property type="match status" value="1"/>
</dbReference>
<evidence type="ECO:0000313" key="2">
    <source>
        <dbReference type="Proteomes" id="UP000318370"/>
    </source>
</evidence>
<dbReference type="EMBL" id="CABGHF010000001">
    <property type="protein sequence ID" value="VUS30796.1"/>
    <property type="molecule type" value="Genomic_DNA"/>
</dbReference>
<sequence>MKRVVLFSGGSACRSLNNALCRDDVSLTRVVPAWDSGGSSRSIRLSLDMLSVGDIRQALMTMAHGEKRSGDVVRICNTRLSSDLQSQDARTEFTAYLEGYHPLLERLEPGLRGAIVNYLKTFAAEAGNTFDYRNGSIGNFILSGAYLAHNRDINTAIFVFRKLCGISGNVWPSSLCNDLILSATLNDGKTVSPQDQITKMAESDASTGIKNIELRTSDGYIAGANPAVLEAIRDADLIVFGPGSFYTSILPHLQVDGITSAVSQSGCPVVFISNILQCKESLGLGLREVSERFEREWKIQSSNVALPVLYLFGNRRFLAIDKYVNGFAYLSDEVSECEEYRVVLDEFEDVWERGKHDGTAVAAKLLALTDGPVLSL</sequence>
<dbReference type="Proteomes" id="UP000318370">
    <property type="component" value="Unassembled WGS sequence"/>
</dbReference>
<dbReference type="SUPFAM" id="SSF142338">
    <property type="entry name" value="CofD-like"/>
    <property type="match status" value="1"/>
</dbReference>
<dbReference type="AlphaFoldDB" id="A0A564HBU2"/>
<protein>
    <submittedName>
        <fullName evidence="1">Gluconeogenesis factor</fullName>
    </submittedName>
</protein>
<evidence type="ECO:0000313" key="1">
    <source>
        <dbReference type="EMBL" id="VUS30796.1"/>
    </source>
</evidence>
<dbReference type="InterPro" id="IPR038136">
    <property type="entry name" value="CofD-like_dom_sf"/>
</dbReference>
<organism evidence="1 2">
    <name type="scientific">Klebsiella spallanzanii</name>
    <dbReference type="NCBI Taxonomy" id="2587528"/>
    <lineage>
        <taxon>Bacteria</taxon>
        <taxon>Pseudomonadati</taxon>
        <taxon>Pseudomonadota</taxon>
        <taxon>Gammaproteobacteria</taxon>
        <taxon>Enterobacterales</taxon>
        <taxon>Enterobacteriaceae</taxon>
        <taxon>Klebsiella/Raoultella group</taxon>
        <taxon>Klebsiella</taxon>
    </lineage>
</organism>
<reference evidence="1 2" key="1">
    <citation type="submission" date="2019-07" db="EMBL/GenBank/DDBJ databases">
        <authorList>
            <person name="Brisse S."/>
            <person name="Rodrigues C."/>
            <person name="Thorpe H."/>
        </authorList>
    </citation>
    <scope>NUCLEOTIDE SEQUENCE [LARGE SCALE GENOMIC DNA]</scope>
    <source>
        <strain evidence="1">SB6408</strain>
    </source>
</reference>
<dbReference type="PANTHER" id="PTHR31240">
    <property type="entry name" value="MATERNAL EFFECT EMBRYO ARREST 18"/>
    <property type="match status" value="1"/>
</dbReference>
<gene>
    <name evidence="1" type="ORF">SB6408_00332</name>
</gene>
<dbReference type="InterPro" id="IPR002882">
    <property type="entry name" value="CofD"/>
</dbReference>
<accession>A0A564HBU2</accession>
<dbReference type="GO" id="GO:0043743">
    <property type="term" value="F:LPPG:FO 2-phospho-L-lactate transferase activity"/>
    <property type="evidence" value="ECO:0007669"/>
    <property type="project" value="InterPro"/>
</dbReference>
<proteinExistence type="predicted"/>
<dbReference type="Pfam" id="PF01933">
    <property type="entry name" value="CofD"/>
    <property type="match status" value="1"/>
</dbReference>
<name>A0A564HBU2_9ENTR</name>
<dbReference type="RefSeq" id="WP_142461644.1">
    <property type="nucleotide sequence ID" value="NZ_CABGHF010000001.1"/>
</dbReference>
<dbReference type="CDD" id="cd07187">
    <property type="entry name" value="YvcK_like"/>
    <property type="match status" value="1"/>
</dbReference>
<dbReference type="PANTHER" id="PTHR31240:SF0">
    <property type="entry name" value="MATERNAL EFFECT EMBRYO ARREST 18"/>
    <property type="match status" value="1"/>
</dbReference>